<dbReference type="OrthoDB" id="9792760at2"/>
<feature type="transmembrane region" description="Helical" evidence="7">
    <location>
        <begin position="58"/>
        <end position="76"/>
    </location>
</feature>
<keyword evidence="5 7" id="KW-1133">Transmembrane helix</keyword>
<reference evidence="8 9" key="1">
    <citation type="submission" date="2016-10" db="EMBL/GenBank/DDBJ databases">
        <title>Draft Genome sequence of Alkanindiges sp. strain H1.</title>
        <authorList>
            <person name="Subhash Y."/>
            <person name="Lee S."/>
        </authorList>
    </citation>
    <scope>NUCLEOTIDE SEQUENCE [LARGE SCALE GENOMIC DNA]</scope>
    <source>
        <strain evidence="8 9">H1</strain>
    </source>
</reference>
<proteinExistence type="inferred from homology"/>
<evidence type="ECO:0000313" key="9">
    <source>
        <dbReference type="Proteomes" id="UP000192132"/>
    </source>
</evidence>
<feature type="transmembrane region" description="Helical" evidence="7">
    <location>
        <begin position="16"/>
        <end position="38"/>
    </location>
</feature>
<dbReference type="EMBL" id="MLCN01000013">
    <property type="protein sequence ID" value="ONG41292.1"/>
    <property type="molecule type" value="Genomic_DNA"/>
</dbReference>
<evidence type="ECO:0008006" key="10">
    <source>
        <dbReference type="Google" id="ProtNLM"/>
    </source>
</evidence>
<evidence type="ECO:0000256" key="7">
    <source>
        <dbReference type="SAM" id="Phobius"/>
    </source>
</evidence>
<protein>
    <recommendedName>
        <fullName evidence="10">DoxX family protein</fullName>
    </recommendedName>
</protein>
<keyword evidence="6 7" id="KW-0472">Membrane</keyword>
<evidence type="ECO:0000256" key="3">
    <source>
        <dbReference type="ARBA" id="ARBA00022475"/>
    </source>
</evidence>
<keyword evidence="9" id="KW-1185">Reference proteome</keyword>
<dbReference type="RefSeq" id="WP_076877669.1">
    <property type="nucleotide sequence ID" value="NZ_MLCN01000013.1"/>
</dbReference>
<feature type="transmembrane region" description="Helical" evidence="7">
    <location>
        <begin position="83"/>
        <end position="100"/>
    </location>
</feature>
<keyword evidence="3" id="KW-1003">Cell membrane</keyword>
<dbReference type="PANTHER" id="PTHR33452:SF1">
    <property type="entry name" value="INNER MEMBRANE PROTEIN YPHA-RELATED"/>
    <property type="match status" value="1"/>
</dbReference>
<evidence type="ECO:0000256" key="2">
    <source>
        <dbReference type="ARBA" id="ARBA00006679"/>
    </source>
</evidence>
<dbReference type="STRING" id="1907941.BKE30_05820"/>
<gene>
    <name evidence="8" type="ORF">BKE30_05820</name>
</gene>
<evidence type="ECO:0000256" key="4">
    <source>
        <dbReference type="ARBA" id="ARBA00022692"/>
    </source>
</evidence>
<organism evidence="8 9">
    <name type="scientific">Alkanindiges hydrocarboniclasticus</name>
    <dbReference type="NCBI Taxonomy" id="1907941"/>
    <lineage>
        <taxon>Bacteria</taxon>
        <taxon>Pseudomonadati</taxon>
        <taxon>Pseudomonadota</taxon>
        <taxon>Gammaproteobacteria</taxon>
        <taxon>Moraxellales</taxon>
        <taxon>Moraxellaceae</taxon>
        <taxon>Alkanindiges</taxon>
    </lineage>
</organism>
<dbReference type="GO" id="GO:0005886">
    <property type="term" value="C:plasma membrane"/>
    <property type="evidence" value="ECO:0007669"/>
    <property type="project" value="UniProtKB-SubCell"/>
</dbReference>
<dbReference type="InterPro" id="IPR032808">
    <property type="entry name" value="DoxX"/>
</dbReference>
<dbReference type="PANTHER" id="PTHR33452">
    <property type="entry name" value="OXIDOREDUCTASE CATD-RELATED"/>
    <property type="match status" value="1"/>
</dbReference>
<dbReference type="Pfam" id="PF07681">
    <property type="entry name" value="DoxX"/>
    <property type="match status" value="1"/>
</dbReference>
<name>A0A1S8CWS5_9GAMM</name>
<feature type="transmembrane region" description="Helical" evidence="7">
    <location>
        <begin position="120"/>
        <end position="139"/>
    </location>
</feature>
<evidence type="ECO:0000256" key="6">
    <source>
        <dbReference type="ARBA" id="ARBA00023136"/>
    </source>
</evidence>
<dbReference type="AlphaFoldDB" id="A0A1S8CWS5"/>
<dbReference type="Proteomes" id="UP000192132">
    <property type="component" value="Unassembled WGS sequence"/>
</dbReference>
<dbReference type="InterPro" id="IPR051907">
    <property type="entry name" value="DoxX-like_oxidoreductase"/>
</dbReference>
<keyword evidence="4 7" id="KW-0812">Transmembrane</keyword>
<comment type="caution">
    <text evidence="8">The sequence shown here is derived from an EMBL/GenBank/DDBJ whole genome shotgun (WGS) entry which is preliminary data.</text>
</comment>
<accession>A0A1S8CWS5</accession>
<evidence type="ECO:0000256" key="5">
    <source>
        <dbReference type="ARBA" id="ARBA00022989"/>
    </source>
</evidence>
<sequence length="146" mass="15400">MFNPNILLGNIIHQPALAAIIQLLARIALAAIFVSSGWSKLSDYAGTVAYMQAMQVDGSLLPLVIVAELGGGLAILLGFQTRVAALGLAVFSVLTALLFHVGGSDATQQYNNGIHFMKNIGLAGGFLALMLLGAGRLSIDHWLERK</sequence>
<evidence type="ECO:0000256" key="1">
    <source>
        <dbReference type="ARBA" id="ARBA00004651"/>
    </source>
</evidence>
<comment type="similarity">
    <text evidence="2">Belongs to the DoxX family.</text>
</comment>
<comment type="subcellular location">
    <subcellularLocation>
        <location evidence="1">Cell membrane</location>
        <topology evidence="1">Multi-pass membrane protein</topology>
    </subcellularLocation>
</comment>
<evidence type="ECO:0000313" key="8">
    <source>
        <dbReference type="EMBL" id="ONG41292.1"/>
    </source>
</evidence>